<keyword evidence="10" id="KW-1185">Reference proteome</keyword>
<dbReference type="PANTHER" id="PTHR46685:SF1">
    <property type="entry name" value="SMALL RIBOSOMAL SUBUNIT PROTEIN US15M"/>
    <property type="match status" value="1"/>
</dbReference>
<evidence type="ECO:0000256" key="5">
    <source>
        <dbReference type="ARBA" id="ARBA00023128"/>
    </source>
</evidence>
<dbReference type="GO" id="GO:0003735">
    <property type="term" value="F:structural constituent of ribosome"/>
    <property type="evidence" value="ECO:0007669"/>
    <property type="project" value="InterPro"/>
</dbReference>
<reference evidence="9" key="2">
    <citation type="submission" date="2023-05" db="EMBL/GenBank/DDBJ databases">
        <authorList>
            <person name="Fouks B."/>
        </authorList>
    </citation>
    <scope>NUCLEOTIDE SEQUENCE</scope>
    <source>
        <strain evidence="9">Stay&amp;Tobe</strain>
        <tissue evidence="9">Testes</tissue>
    </source>
</reference>
<dbReference type="Proteomes" id="UP001233999">
    <property type="component" value="Unassembled WGS sequence"/>
</dbReference>
<organism evidence="9 10">
    <name type="scientific">Diploptera punctata</name>
    <name type="common">Pacific beetle cockroach</name>
    <dbReference type="NCBI Taxonomy" id="6984"/>
    <lineage>
        <taxon>Eukaryota</taxon>
        <taxon>Metazoa</taxon>
        <taxon>Ecdysozoa</taxon>
        <taxon>Arthropoda</taxon>
        <taxon>Hexapoda</taxon>
        <taxon>Insecta</taxon>
        <taxon>Pterygota</taxon>
        <taxon>Neoptera</taxon>
        <taxon>Polyneoptera</taxon>
        <taxon>Dictyoptera</taxon>
        <taxon>Blattodea</taxon>
        <taxon>Blaberoidea</taxon>
        <taxon>Blaberidae</taxon>
        <taxon>Diplopterinae</taxon>
        <taxon>Diploptera</taxon>
    </lineage>
</organism>
<dbReference type="InterPro" id="IPR052137">
    <property type="entry name" value="uS15_ribosomal"/>
</dbReference>
<dbReference type="InterPro" id="IPR009068">
    <property type="entry name" value="uS15_NS1_RNA-bd_sf"/>
</dbReference>
<dbReference type="AlphaFoldDB" id="A0AAD7ZGZ0"/>
<dbReference type="GO" id="GO:0003723">
    <property type="term" value="F:RNA binding"/>
    <property type="evidence" value="ECO:0007669"/>
    <property type="project" value="TreeGrafter"/>
</dbReference>
<dbReference type="Gene3D" id="1.10.287.10">
    <property type="entry name" value="S15/NS1, RNA-binding"/>
    <property type="match status" value="1"/>
</dbReference>
<evidence type="ECO:0000256" key="3">
    <source>
        <dbReference type="ARBA" id="ARBA00022946"/>
    </source>
</evidence>
<sequence length="304" mass="36092">MISLRHAFLGRNCNNAFIRTLSTCRIFSNDIVNDRKWQYAPSNTLLRQGSRNYAFKSDLKIKWVRPPKIPCFKPEKSGDLEQLPQVDEKQLPSEFLESQELKTADDTVKKLFTIEFGPRNSSTRAAKKSLISRVQRHHLDVGSMETRIAKMTGAIRSMQQIMEDSPRSKHIKVQLKELIERRKKFLKYLRRWDYKRFEWVLEKLNLVYKSPPSHFHWITRKDSLRKLTDKHCEDVKKERLAAYKASLDAQKIDFLREKIEKLQWIRKEEEECGVEPTILQEEIEKVIMQLKKIEMSKQEKTKSV</sequence>
<accession>A0AAD7ZGZ0</accession>
<dbReference type="SUPFAM" id="SSF47060">
    <property type="entry name" value="S15/NS1 RNA-binding domain"/>
    <property type="match status" value="1"/>
</dbReference>
<name>A0AAD7ZGZ0_DIPPU</name>
<comment type="subcellular location">
    <subcellularLocation>
        <location evidence="1">Mitochondrion</location>
    </subcellularLocation>
</comment>
<dbReference type="SMART" id="SM01387">
    <property type="entry name" value="Ribosomal_S15"/>
    <property type="match status" value="1"/>
</dbReference>
<dbReference type="GO" id="GO:0032543">
    <property type="term" value="P:mitochondrial translation"/>
    <property type="evidence" value="ECO:0007669"/>
    <property type="project" value="TreeGrafter"/>
</dbReference>
<keyword evidence="6" id="KW-0687">Ribonucleoprotein</keyword>
<protein>
    <recommendedName>
        <fullName evidence="7">Small ribosomal subunit protein uS15m</fullName>
    </recommendedName>
    <alternativeName>
        <fullName evidence="8">28S ribosomal protein S15, mitochondrial</fullName>
    </alternativeName>
</protein>
<dbReference type="GO" id="GO:0005763">
    <property type="term" value="C:mitochondrial small ribosomal subunit"/>
    <property type="evidence" value="ECO:0007669"/>
    <property type="project" value="TreeGrafter"/>
</dbReference>
<proteinExistence type="inferred from homology"/>
<evidence type="ECO:0000256" key="2">
    <source>
        <dbReference type="ARBA" id="ARBA00008434"/>
    </source>
</evidence>
<evidence type="ECO:0000313" key="9">
    <source>
        <dbReference type="EMBL" id="KAJ9579932.1"/>
    </source>
</evidence>
<evidence type="ECO:0000256" key="6">
    <source>
        <dbReference type="ARBA" id="ARBA00023274"/>
    </source>
</evidence>
<gene>
    <name evidence="9" type="ORF">L9F63_004405</name>
</gene>
<evidence type="ECO:0000256" key="4">
    <source>
        <dbReference type="ARBA" id="ARBA00022980"/>
    </source>
</evidence>
<keyword evidence="5" id="KW-0496">Mitochondrion</keyword>
<dbReference type="Pfam" id="PF00312">
    <property type="entry name" value="Ribosomal_S15"/>
    <property type="match status" value="1"/>
</dbReference>
<dbReference type="PANTHER" id="PTHR46685">
    <property type="entry name" value="28S RIBOSOMAL PROTEIN S15, MITOCHONDRIAL"/>
    <property type="match status" value="1"/>
</dbReference>
<keyword evidence="4" id="KW-0689">Ribosomal protein</keyword>
<reference evidence="9" key="1">
    <citation type="journal article" date="2023" name="IScience">
        <title>Live-bearing cockroach genome reveals convergent evolutionary mechanisms linked to viviparity in insects and beyond.</title>
        <authorList>
            <person name="Fouks B."/>
            <person name="Harrison M.C."/>
            <person name="Mikhailova A.A."/>
            <person name="Marchal E."/>
            <person name="English S."/>
            <person name="Carruthers M."/>
            <person name="Jennings E.C."/>
            <person name="Chiamaka E.L."/>
            <person name="Frigard R.A."/>
            <person name="Pippel M."/>
            <person name="Attardo G.M."/>
            <person name="Benoit J.B."/>
            <person name="Bornberg-Bauer E."/>
            <person name="Tobe S.S."/>
        </authorList>
    </citation>
    <scope>NUCLEOTIDE SEQUENCE</scope>
    <source>
        <strain evidence="9">Stay&amp;Tobe</strain>
    </source>
</reference>
<evidence type="ECO:0000313" key="10">
    <source>
        <dbReference type="Proteomes" id="UP001233999"/>
    </source>
</evidence>
<dbReference type="InterPro" id="IPR000589">
    <property type="entry name" value="Ribosomal_uS15"/>
</dbReference>
<dbReference type="EMBL" id="JASPKZ010008367">
    <property type="protein sequence ID" value="KAJ9579932.1"/>
    <property type="molecule type" value="Genomic_DNA"/>
</dbReference>
<evidence type="ECO:0000256" key="7">
    <source>
        <dbReference type="ARBA" id="ARBA00035249"/>
    </source>
</evidence>
<evidence type="ECO:0000256" key="8">
    <source>
        <dbReference type="ARBA" id="ARBA00035528"/>
    </source>
</evidence>
<comment type="similarity">
    <text evidence="2">Belongs to the universal ribosomal protein uS15 family.</text>
</comment>
<evidence type="ECO:0000256" key="1">
    <source>
        <dbReference type="ARBA" id="ARBA00004173"/>
    </source>
</evidence>
<keyword evidence="3" id="KW-0809">Transit peptide</keyword>
<comment type="caution">
    <text evidence="9">The sequence shown here is derived from an EMBL/GenBank/DDBJ whole genome shotgun (WGS) entry which is preliminary data.</text>
</comment>